<dbReference type="InterPro" id="IPR044713">
    <property type="entry name" value="DNJA1/2-like"/>
</dbReference>
<dbReference type="Pfam" id="PF00226">
    <property type="entry name" value="DnaJ"/>
    <property type="match status" value="1"/>
</dbReference>
<dbReference type="Pfam" id="PF01556">
    <property type="entry name" value="DnaJ_C"/>
    <property type="match status" value="1"/>
</dbReference>
<evidence type="ECO:0000313" key="3">
    <source>
        <dbReference type="Proteomes" id="UP000654075"/>
    </source>
</evidence>
<dbReference type="SUPFAM" id="SSF49493">
    <property type="entry name" value="HSP40/DnaJ peptide-binding domain"/>
    <property type="match status" value="2"/>
</dbReference>
<dbReference type="CDD" id="cd06257">
    <property type="entry name" value="DnaJ"/>
    <property type="match status" value="1"/>
</dbReference>
<dbReference type="FunFam" id="2.60.260.20:FF:000013">
    <property type="entry name" value="DnaJ subfamily B member 11"/>
    <property type="match status" value="1"/>
</dbReference>
<name>A0A813ENG4_POLGL</name>
<evidence type="ECO:0000313" key="2">
    <source>
        <dbReference type="EMBL" id="CAE8603581.1"/>
    </source>
</evidence>
<dbReference type="GO" id="GO:0006457">
    <property type="term" value="P:protein folding"/>
    <property type="evidence" value="ECO:0007669"/>
    <property type="project" value="InterPro"/>
</dbReference>
<gene>
    <name evidence="2" type="ORF">PGLA1383_LOCUS21788</name>
</gene>
<protein>
    <recommendedName>
        <fullName evidence="1">J domain-containing protein</fullName>
    </recommendedName>
</protein>
<dbReference type="InterPro" id="IPR018253">
    <property type="entry name" value="DnaJ_domain_CS"/>
</dbReference>
<dbReference type="Proteomes" id="UP000654075">
    <property type="component" value="Unassembled WGS sequence"/>
</dbReference>
<dbReference type="PRINTS" id="PR00625">
    <property type="entry name" value="JDOMAIN"/>
</dbReference>
<keyword evidence="3" id="KW-1185">Reference proteome</keyword>
<dbReference type="PANTHER" id="PTHR43888">
    <property type="entry name" value="DNAJ-LIKE-2, ISOFORM A-RELATED"/>
    <property type="match status" value="1"/>
</dbReference>
<dbReference type="EMBL" id="CAJNNV010015546">
    <property type="protein sequence ID" value="CAE8603581.1"/>
    <property type="molecule type" value="Genomic_DNA"/>
</dbReference>
<dbReference type="Gene3D" id="2.60.260.20">
    <property type="entry name" value="Urease metallochaperone UreE, N-terminal domain"/>
    <property type="match status" value="2"/>
</dbReference>
<dbReference type="InterPro" id="IPR008971">
    <property type="entry name" value="HSP40/DnaJ_pept-bd"/>
</dbReference>
<comment type="caution">
    <text evidence="2">The sequence shown here is derived from an EMBL/GenBank/DDBJ whole genome shotgun (WGS) entry which is preliminary data.</text>
</comment>
<dbReference type="InterPro" id="IPR001623">
    <property type="entry name" value="DnaJ_domain"/>
</dbReference>
<dbReference type="OrthoDB" id="550424at2759"/>
<dbReference type="Gene3D" id="1.10.287.110">
    <property type="entry name" value="DnaJ domain"/>
    <property type="match status" value="1"/>
</dbReference>
<feature type="domain" description="J" evidence="1">
    <location>
        <begin position="128"/>
        <end position="192"/>
    </location>
</feature>
<organism evidence="2 3">
    <name type="scientific">Polarella glacialis</name>
    <name type="common">Dinoflagellate</name>
    <dbReference type="NCBI Taxonomy" id="89957"/>
    <lineage>
        <taxon>Eukaryota</taxon>
        <taxon>Sar</taxon>
        <taxon>Alveolata</taxon>
        <taxon>Dinophyceae</taxon>
        <taxon>Suessiales</taxon>
        <taxon>Suessiaceae</taxon>
        <taxon>Polarella</taxon>
    </lineage>
</organism>
<accession>A0A813ENG4</accession>
<dbReference type="OMA" id="CKWSADK"/>
<sequence>MGGQQRRPPASEWPAGVSDEISRPMSWLKGTEWQWNNDEWALKLDKSGDLEAPIRQCQRDNCKWTAENGKLYIALGDAGVFKLDAPKERPQNMNGQKLNGASVRNSRERLSLKFQRIFDHDAADLDKDLYESLGLPDDADDASLKKAYRELSKKYHPDKNPDEASKVKFAEVRDAYEILSNPDKKILYDTGGMEAVKDGEKGKIETTSDFNSDIDVTLEDLYLGKSFKASVQRQVVCRGCRKNPDAPKCKGCKRCPNQVKIVHVQMGPFMTQQQQEVVSKERCKTEDAGLDVHIEKGMSDGDSLTFPRMAEERPGMLPGAVHLKLKAKKHSQYVRRGSDLHMDLTISLREALLGWSRSFQHMDGHSVELNIKEVTRHSQVIKTRGQGMPLRDDPSSFGDLHVKVAVDFPRKLDERQRKLIAEVFAERSEL</sequence>
<dbReference type="PROSITE" id="PS00636">
    <property type="entry name" value="DNAJ_1"/>
    <property type="match status" value="1"/>
</dbReference>
<reference evidence="2" key="1">
    <citation type="submission" date="2021-02" db="EMBL/GenBank/DDBJ databases">
        <authorList>
            <person name="Dougan E. K."/>
            <person name="Rhodes N."/>
            <person name="Thang M."/>
            <person name="Chan C."/>
        </authorList>
    </citation>
    <scope>NUCLEOTIDE SEQUENCE</scope>
</reference>
<dbReference type="AlphaFoldDB" id="A0A813ENG4"/>
<dbReference type="CDD" id="cd10747">
    <property type="entry name" value="DnaJ_C"/>
    <property type="match status" value="1"/>
</dbReference>
<dbReference type="SMART" id="SM00271">
    <property type="entry name" value="DnaJ"/>
    <property type="match status" value="1"/>
</dbReference>
<dbReference type="InterPro" id="IPR036869">
    <property type="entry name" value="J_dom_sf"/>
</dbReference>
<dbReference type="InterPro" id="IPR002939">
    <property type="entry name" value="DnaJ_C"/>
</dbReference>
<dbReference type="PROSITE" id="PS50076">
    <property type="entry name" value="DNAJ_2"/>
    <property type="match status" value="1"/>
</dbReference>
<proteinExistence type="predicted"/>
<evidence type="ECO:0000259" key="1">
    <source>
        <dbReference type="PROSITE" id="PS50076"/>
    </source>
</evidence>
<dbReference type="SUPFAM" id="SSF46565">
    <property type="entry name" value="Chaperone J-domain"/>
    <property type="match status" value="1"/>
</dbReference>
<dbReference type="GO" id="GO:0051082">
    <property type="term" value="F:unfolded protein binding"/>
    <property type="evidence" value="ECO:0007669"/>
    <property type="project" value="InterPro"/>
</dbReference>
<dbReference type="GO" id="GO:0030544">
    <property type="term" value="F:Hsp70 protein binding"/>
    <property type="evidence" value="ECO:0007669"/>
    <property type="project" value="InterPro"/>
</dbReference>